<sequence length="208" mass="22919">MGSLEINGVGTSLVSKPMDYDEGGRLHRIIQPLFVTLAIRDAFLVLLRRQLSRIRNVSVDNWRNADNPSEIYALPRDMGELGDSDHIFQSSLSSTSQAHVSQDNESSRLPNSALFSSLHNLLLPGLGPGSDIHAASLAFKQRLRNCWAREPPIPRRGVFYITGSIGLRGSKGACRIHVKGEYDPVASEWSTVLMQLSELVPFEQLPAG</sequence>
<keyword evidence="2" id="KW-1185">Reference proteome</keyword>
<evidence type="ECO:0000313" key="1">
    <source>
        <dbReference type="EMBL" id="RJE26504.1"/>
    </source>
</evidence>
<evidence type="ECO:0000313" key="2">
    <source>
        <dbReference type="Proteomes" id="UP000266188"/>
    </source>
</evidence>
<dbReference type="EMBL" id="MVGC01000020">
    <property type="protein sequence ID" value="RJE26504.1"/>
    <property type="molecule type" value="Genomic_DNA"/>
</dbReference>
<dbReference type="STRING" id="2070753.A0A3A3A453"/>
<protein>
    <submittedName>
        <fullName evidence="1">Uncharacterized protein</fullName>
    </submittedName>
</protein>
<accession>A0A3A3A453</accession>
<comment type="caution">
    <text evidence="1">The sequence shown here is derived from an EMBL/GenBank/DDBJ whole genome shotgun (WGS) entry which is preliminary data.</text>
</comment>
<dbReference type="OrthoDB" id="8062037at2759"/>
<dbReference type="AlphaFoldDB" id="A0A3A3A453"/>
<reference evidence="2" key="1">
    <citation type="submission" date="2017-02" db="EMBL/GenBank/DDBJ databases">
        <authorList>
            <person name="Tafer H."/>
            <person name="Lopandic K."/>
        </authorList>
    </citation>
    <scope>NUCLEOTIDE SEQUENCE [LARGE SCALE GENOMIC DNA]</scope>
    <source>
        <strain evidence="2">CBS 366.77</strain>
    </source>
</reference>
<gene>
    <name evidence="1" type="ORF">PHISCL_01117</name>
</gene>
<dbReference type="Proteomes" id="UP000266188">
    <property type="component" value="Unassembled WGS sequence"/>
</dbReference>
<proteinExistence type="predicted"/>
<name>A0A3A3A453_9EURO</name>
<organism evidence="1 2">
    <name type="scientific">Aspergillus sclerotialis</name>
    <dbReference type="NCBI Taxonomy" id="2070753"/>
    <lineage>
        <taxon>Eukaryota</taxon>
        <taxon>Fungi</taxon>
        <taxon>Dikarya</taxon>
        <taxon>Ascomycota</taxon>
        <taxon>Pezizomycotina</taxon>
        <taxon>Eurotiomycetes</taxon>
        <taxon>Eurotiomycetidae</taxon>
        <taxon>Eurotiales</taxon>
        <taxon>Aspergillaceae</taxon>
        <taxon>Aspergillus</taxon>
        <taxon>Aspergillus subgen. Polypaecilum</taxon>
    </lineage>
</organism>